<name>A0ABR7WLB2_9SPHI</name>
<comment type="caution">
    <text evidence="1">The sequence shown here is derived from an EMBL/GenBank/DDBJ whole genome shotgun (WGS) entry which is preliminary data.</text>
</comment>
<evidence type="ECO:0000313" key="2">
    <source>
        <dbReference type="Proteomes" id="UP000606600"/>
    </source>
</evidence>
<evidence type="ECO:0000313" key="1">
    <source>
        <dbReference type="EMBL" id="MBD1363120.1"/>
    </source>
</evidence>
<protein>
    <submittedName>
        <fullName evidence="1">Crp/Fnr family transcriptional regulator</fullName>
    </submittedName>
</protein>
<dbReference type="InterPro" id="IPR014710">
    <property type="entry name" value="RmlC-like_jellyroll"/>
</dbReference>
<organism evidence="1 2">
    <name type="scientific">Mucilaginibacter pankratovii</name>
    <dbReference type="NCBI Taxonomy" id="2772110"/>
    <lineage>
        <taxon>Bacteria</taxon>
        <taxon>Pseudomonadati</taxon>
        <taxon>Bacteroidota</taxon>
        <taxon>Sphingobacteriia</taxon>
        <taxon>Sphingobacteriales</taxon>
        <taxon>Sphingobacteriaceae</taxon>
        <taxon>Mucilaginibacter</taxon>
    </lineage>
</organism>
<dbReference type="SUPFAM" id="SSF51206">
    <property type="entry name" value="cAMP-binding domain-like"/>
    <property type="match status" value="1"/>
</dbReference>
<dbReference type="Gene3D" id="2.60.120.10">
    <property type="entry name" value="Jelly Rolls"/>
    <property type="match status" value="1"/>
</dbReference>
<dbReference type="Proteomes" id="UP000606600">
    <property type="component" value="Unassembled WGS sequence"/>
</dbReference>
<gene>
    <name evidence="1" type="ORF">IDJ77_04785</name>
</gene>
<proteinExistence type="predicted"/>
<sequence length="186" mass="21917">MELTRYINTKIKLSAEERSVIDAAFKREFYSKGTILAEPSNRSQKVHFIEKGMIRTFYNKDGKDITHFFFDENAFTMSLESNYFNKTDPYGREVLEDTTLRTIHFKEFNDLFNNIDVFKGFFFMVSIETLKRFSDKLFSLQFQTAEQRYKSMTDNYSNILLRVPLGHIASYLGITQQTLSVIRAQK</sequence>
<accession>A0ABR7WLB2</accession>
<dbReference type="EMBL" id="JACWMY010000002">
    <property type="protein sequence ID" value="MBD1363120.1"/>
    <property type="molecule type" value="Genomic_DNA"/>
</dbReference>
<keyword evidence="2" id="KW-1185">Reference proteome</keyword>
<dbReference type="RefSeq" id="WP_191187791.1">
    <property type="nucleotide sequence ID" value="NZ_JACWMY010000002.1"/>
</dbReference>
<dbReference type="InterPro" id="IPR018490">
    <property type="entry name" value="cNMP-bd_dom_sf"/>
</dbReference>
<reference evidence="1 2" key="1">
    <citation type="submission" date="2020-09" db="EMBL/GenBank/DDBJ databases">
        <title>Novel species of Mucilaginibacter isolated from a glacier on the Tibetan Plateau.</title>
        <authorList>
            <person name="Liu Q."/>
            <person name="Xin Y.-H."/>
        </authorList>
    </citation>
    <scope>NUCLEOTIDE SEQUENCE [LARGE SCALE GENOMIC DNA]</scope>
    <source>
        <strain evidence="1 2">ZT4R22</strain>
    </source>
</reference>